<keyword evidence="2 9" id="KW-0963">Cytoplasm</keyword>
<dbReference type="Gene3D" id="1.20.58.1480">
    <property type="match status" value="1"/>
</dbReference>
<dbReference type="Pfam" id="PF02190">
    <property type="entry name" value="LON_substr_bdg"/>
    <property type="match status" value="1"/>
</dbReference>
<dbReference type="SUPFAM" id="SSF54211">
    <property type="entry name" value="Ribosomal protein S5 domain 2-like"/>
    <property type="match status" value="1"/>
</dbReference>
<evidence type="ECO:0000313" key="17">
    <source>
        <dbReference type="Proteomes" id="UP000654279"/>
    </source>
</evidence>
<comment type="subcellular location">
    <subcellularLocation>
        <location evidence="1 9 10">Cytoplasm</location>
    </subcellularLocation>
</comment>
<dbReference type="GO" id="GO:0005737">
    <property type="term" value="C:cytoplasm"/>
    <property type="evidence" value="ECO:0007669"/>
    <property type="project" value="UniProtKB-SubCell"/>
</dbReference>
<evidence type="ECO:0000256" key="13">
    <source>
        <dbReference type="PROSITE-ProRule" id="PRU01122"/>
    </source>
</evidence>
<feature type="domain" description="Lon N-terminal" evidence="15">
    <location>
        <begin position="9"/>
        <end position="203"/>
    </location>
</feature>
<comment type="catalytic activity">
    <reaction evidence="9 10 13">
        <text>Hydrolysis of proteins in presence of ATP.</text>
        <dbReference type="EC" id="3.4.21.53"/>
    </reaction>
</comment>
<dbReference type="InterPro" id="IPR020568">
    <property type="entry name" value="Ribosomal_Su5_D2-typ_SF"/>
</dbReference>
<dbReference type="GO" id="GO:0006515">
    <property type="term" value="P:protein quality control for misfolded or incompletely synthesized proteins"/>
    <property type="evidence" value="ECO:0007669"/>
    <property type="project" value="UniProtKB-UniRule"/>
</dbReference>
<evidence type="ECO:0000256" key="12">
    <source>
        <dbReference type="PIRSR" id="PIRSR001174-2"/>
    </source>
</evidence>
<dbReference type="InterPro" id="IPR004815">
    <property type="entry name" value="Lon_bac/euk-typ"/>
</dbReference>
<feature type="active site" evidence="9 11">
    <location>
        <position position="676"/>
    </location>
</feature>
<reference evidence="16" key="1">
    <citation type="submission" date="2020-08" db="EMBL/GenBank/DDBJ databases">
        <title>Genome public.</title>
        <authorList>
            <person name="Liu C."/>
            <person name="Sun Q."/>
        </authorList>
    </citation>
    <scope>NUCLEOTIDE SEQUENCE</scope>
    <source>
        <strain evidence="16">NSJ-44</strain>
    </source>
</reference>
<dbReference type="NCBIfam" id="TIGR00763">
    <property type="entry name" value="lon"/>
    <property type="match status" value="1"/>
</dbReference>
<feature type="binding site" evidence="9 12">
    <location>
        <begin position="353"/>
        <end position="360"/>
    </location>
    <ligand>
        <name>ATP</name>
        <dbReference type="ChEBI" id="CHEBI:30616"/>
    </ligand>
</feature>
<evidence type="ECO:0000256" key="3">
    <source>
        <dbReference type="ARBA" id="ARBA00022670"/>
    </source>
</evidence>
<dbReference type="GO" id="GO:0005524">
    <property type="term" value="F:ATP binding"/>
    <property type="evidence" value="ECO:0007669"/>
    <property type="project" value="UniProtKB-UniRule"/>
</dbReference>
<dbReference type="Gene3D" id="2.30.130.40">
    <property type="entry name" value="LON domain-like"/>
    <property type="match status" value="1"/>
</dbReference>
<dbReference type="InterPro" id="IPR003111">
    <property type="entry name" value="Lon_prtase_N"/>
</dbReference>
<keyword evidence="7 9" id="KW-0067">ATP-binding</keyword>
<evidence type="ECO:0000256" key="9">
    <source>
        <dbReference type="HAMAP-Rule" id="MF_01973"/>
    </source>
</evidence>
<dbReference type="Pfam" id="PF00004">
    <property type="entry name" value="AAA"/>
    <property type="match status" value="1"/>
</dbReference>
<dbReference type="CDD" id="cd19500">
    <property type="entry name" value="RecA-like_Lon"/>
    <property type="match status" value="1"/>
</dbReference>
<evidence type="ECO:0000313" key="16">
    <source>
        <dbReference type="EMBL" id="MBC8530052.1"/>
    </source>
</evidence>
<evidence type="ECO:0000256" key="1">
    <source>
        <dbReference type="ARBA" id="ARBA00004496"/>
    </source>
</evidence>
<dbReference type="SMART" id="SM00382">
    <property type="entry name" value="AAA"/>
    <property type="match status" value="1"/>
</dbReference>
<accession>A0A926D2B0</accession>
<dbReference type="GO" id="GO:0034605">
    <property type="term" value="P:cellular response to heat"/>
    <property type="evidence" value="ECO:0007669"/>
    <property type="project" value="UniProtKB-UniRule"/>
</dbReference>
<dbReference type="RefSeq" id="WP_249285815.1">
    <property type="nucleotide sequence ID" value="NZ_JACRSO010000006.1"/>
</dbReference>
<organism evidence="16 17">
    <name type="scientific">Luoshenia tenuis</name>
    <dbReference type="NCBI Taxonomy" id="2763654"/>
    <lineage>
        <taxon>Bacteria</taxon>
        <taxon>Bacillati</taxon>
        <taxon>Bacillota</taxon>
        <taxon>Clostridia</taxon>
        <taxon>Christensenellales</taxon>
        <taxon>Christensenellaceae</taxon>
        <taxon>Luoshenia</taxon>
    </lineage>
</organism>
<proteinExistence type="evidence at transcript level"/>
<dbReference type="SMART" id="SM00464">
    <property type="entry name" value="LON"/>
    <property type="match status" value="1"/>
</dbReference>
<dbReference type="GO" id="GO:0043565">
    <property type="term" value="F:sequence-specific DNA binding"/>
    <property type="evidence" value="ECO:0007669"/>
    <property type="project" value="UniProtKB-UniRule"/>
</dbReference>
<comment type="similarity">
    <text evidence="9 10 13">Belongs to the peptidase S16 family.</text>
</comment>
<keyword evidence="4 9" id="KW-0547">Nucleotide-binding</keyword>
<dbReference type="GO" id="GO:0016887">
    <property type="term" value="F:ATP hydrolysis activity"/>
    <property type="evidence" value="ECO:0007669"/>
    <property type="project" value="UniProtKB-UniRule"/>
</dbReference>
<dbReference type="GO" id="GO:0004176">
    <property type="term" value="F:ATP-dependent peptidase activity"/>
    <property type="evidence" value="ECO:0007669"/>
    <property type="project" value="UniProtKB-UniRule"/>
</dbReference>
<dbReference type="SUPFAM" id="SSF88697">
    <property type="entry name" value="PUA domain-like"/>
    <property type="match status" value="1"/>
</dbReference>
<dbReference type="EC" id="3.4.21.53" evidence="9 10"/>
<dbReference type="PIRSF" id="PIRSF001174">
    <property type="entry name" value="Lon_proteas"/>
    <property type="match status" value="1"/>
</dbReference>
<dbReference type="InterPro" id="IPR003959">
    <property type="entry name" value="ATPase_AAA_core"/>
</dbReference>
<dbReference type="HAMAP" id="MF_01973">
    <property type="entry name" value="lon_bact"/>
    <property type="match status" value="1"/>
</dbReference>
<dbReference type="InterPro" id="IPR008269">
    <property type="entry name" value="Lon_proteolytic"/>
</dbReference>
<dbReference type="Pfam" id="PF22667">
    <property type="entry name" value="Lon_lid"/>
    <property type="match status" value="1"/>
</dbReference>
<evidence type="ECO:0000259" key="14">
    <source>
        <dbReference type="PROSITE" id="PS51786"/>
    </source>
</evidence>
<comment type="caution">
    <text evidence="16">The sequence shown here is derived from an EMBL/GenBank/DDBJ whole genome shotgun (WGS) entry which is preliminary data.</text>
</comment>
<dbReference type="PROSITE" id="PS51787">
    <property type="entry name" value="LON_N"/>
    <property type="match status" value="1"/>
</dbReference>
<sequence>MQNFNVNNMPMLALRGLMIFPHMVLNFDVGRDKSIAALEAAMLEDQSIYLAMQKDIKDEDPAPDQIHSIGTVAKIKQILKMPGDVVRVMVEGVCRARAIQFVETEPFLRVELEIYEDVEGEPDIQRQAMMRLLCDRFAEFVSAGGKASAETVETLREIESAGQLADVIAASTVARLEQRQDVLEALDIDLRMERVYEYMQRELELLRLEQRVQSRMKRQIDKNQKEFYLREQIKAIRKELGENESEQTDELAERARKMALPQEVREKVDKELGRLGRMAPGTPEISQLQTYIEWVLDLPWGVYTDDDIRLQKAQKVLDAEHYGLQKVKERIVEHLAVHQLTRSVKGPILCFAGPPGVGKTSIARSIAHAMNRKFVRISLGGTRDEADIRGHRRTYIGAIPGRIITGMKQSGSMNPVFLLDEVDKLGHDMRGDPAAALLEVLDAEQNSAFRDHYLEVAFDLSQVLFLTTANDIGAIPGPLRDRMEIINLPGYTVEDKVQIAKKHLLPKQMEAHGLQKDMLHIAPAVLRAIADDYTREAGVRQMERQLAAVCRKAARKIAAGESESVTLRKKDLEEYLGKPVFKRQELTGERLPGLVTGLAWTSYGGDTLPIEVAAMKGTGAVELTGQLGDVMKESAHAAISYIRTIGPAIKIPDEFPKGMDLHIHIPEGAIPKDGPSAGISMATAIVSALTGRPVREHLAMTGEITLLGRVLAVGGIREKVMAAYAQGVREIIMPAENRADIEEVPQSIRDKMTFHFVEHFRQVLDLVFTKAKGE</sequence>
<keyword evidence="3 9" id="KW-0645">Protease</keyword>
<evidence type="ECO:0000256" key="2">
    <source>
        <dbReference type="ARBA" id="ARBA00022490"/>
    </source>
</evidence>
<dbReference type="InterPro" id="IPR054594">
    <property type="entry name" value="Lon_lid"/>
</dbReference>
<dbReference type="PANTHER" id="PTHR10046">
    <property type="entry name" value="ATP DEPENDENT LON PROTEASE FAMILY MEMBER"/>
    <property type="match status" value="1"/>
</dbReference>
<keyword evidence="17" id="KW-1185">Reference proteome</keyword>
<protein>
    <recommendedName>
        <fullName evidence="9 10">Lon protease</fullName>
        <ecNumber evidence="9 10">3.4.21.53</ecNumber>
    </recommendedName>
    <alternativeName>
        <fullName evidence="9">ATP-dependent protease La</fullName>
    </alternativeName>
</protein>
<dbReference type="Gene3D" id="1.20.5.5270">
    <property type="match status" value="1"/>
</dbReference>
<dbReference type="EMBL" id="JACRSO010000006">
    <property type="protein sequence ID" value="MBC8530052.1"/>
    <property type="molecule type" value="Genomic_DNA"/>
</dbReference>
<evidence type="ECO:0000256" key="6">
    <source>
        <dbReference type="ARBA" id="ARBA00022825"/>
    </source>
</evidence>
<evidence type="ECO:0000256" key="7">
    <source>
        <dbReference type="ARBA" id="ARBA00022840"/>
    </source>
</evidence>
<evidence type="ECO:0000256" key="10">
    <source>
        <dbReference type="PIRNR" id="PIRNR001174"/>
    </source>
</evidence>
<dbReference type="SUPFAM" id="SSF52540">
    <property type="entry name" value="P-loop containing nucleoside triphosphate hydrolases"/>
    <property type="match status" value="1"/>
</dbReference>
<dbReference type="AlphaFoldDB" id="A0A926D2B0"/>
<dbReference type="InterPro" id="IPR027543">
    <property type="entry name" value="Lon_bac"/>
</dbReference>
<dbReference type="InterPro" id="IPR014721">
    <property type="entry name" value="Ribsml_uS5_D2-typ_fold_subgr"/>
</dbReference>
<evidence type="ECO:0000256" key="11">
    <source>
        <dbReference type="PIRSR" id="PIRSR001174-1"/>
    </source>
</evidence>
<dbReference type="Gene3D" id="3.40.50.300">
    <property type="entry name" value="P-loop containing nucleotide triphosphate hydrolases"/>
    <property type="match status" value="1"/>
</dbReference>
<dbReference type="Pfam" id="PF05362">
    <property type="entry name" value="Lon_C"/>
    <property type="match status" value="1"/>
</dbReference>
<dbReference type="InterPro" id="IPR027417">
    <property type="entry name" value="P-loop_NTPase"/>
</dbReference>
<dbReference type="PROSITE" id="PS51786">
    <property type="entry name" value="LON_PROTEOLYTIC"/>
    <property type="match status" value="1"/>
</dbReference>
<gene>
    <name evidence="9 16" type="primary">lon</name>
    <name evidence="16" type="ORF">H8699_11485</name>
</gene>
<dbReference type="InterPro" id="IPR027065">
    <property type="entry name" value="Lon_Prtase"/>
</dbReference>
<dbReference type="FunFam" id="3.40.50.300:FF:000382">
    <property type="entry name" value="Lon protease homolog 2, peroxisomal"/>
    <property type="match status" value="1"/>
</dbReference>
<dbReference type="InterPro" id="IPR015947">
    <property type="entry name" value="PUA-like_sf"/>
</dbReference>
<evidence type="ECO:0000256" key="8">
    <source>
        <dbReference type="ARBA" id="ARBA00023016"/>
    </source>
</evidence>
<evidence type="ECO:0000259" key="15">
    <source>
        <dbReference type="PROSITE" id="PS51787"/>
    </source>
</evidence>
<keyword evidence="5 9" id="KW-0378">Hydrolase</keyword>
<evidence type="ECO:0000256" key="5">
    <source>
        <dbReference type="ARBA" id="ARBA00022801"/>
    </source>
</evidence>
<feature type="domain" description="Lon proteolytic" evidence="14">
    <location>
        <begin position="589"/>
        <end position="770"/>
    </location>
</feature>
<dbReference type="GO" id="GO:0004252">
    <property type="term" value="F:serine-type endopeptidase activity"/>
    <property type="evidence" value="ECO:0007669"/>
    <property type="project" value="UniProtKB-UniRule"/>
</dbReference>
<dbReference type="InterPro" id="IPR046336">
    <property type="entry name" value="Lon_prtase_N_sf"/>
</dbReference>
<dbReference type="Gene3D" id="1.10.8.60">
    <property type="match status" value="1"/>
</dbReference>
<name>A0A926D2B0_9FIRM</name>
<dbReference type="Proteomes" id="UP000654279">
    <property type="component" value="Unassembled WGS sequence"/>
</dbReference>
<comment type="function">
    <text evidence="9">ATP-dependent serine protease that mediates the selective degradation of mutant and abnormal proteins as well as certain short-lived regulatory proteins. Required for cellular homeostasis and for survival from DNA damage and developmental changes induced by stress. Degrades polypeptides processively to yield small peptide fragments that are 5 to 10 amino acids long. Binds to DNA in a double-stranded, site-specific manner.</text>
</comment>
<keyword evidence="8 9" id="KW-0346">Stress response</keyword>
<dbReference type="PRINTS" id="PR00830">
    <property type="entry name" value="ENDOLAPTASE"/>
</dbReference>
<dbReference type="InterPro" id="IPR003593">
    <property type="entry name" value="AAA+_ATPase"/>
</dbReference>
<evidence type="ECO:0000256" key="4">
    <source>
        <dbReference type="ARBA" id="ARBA00022741"/>
    </source>
</evidence>
<feature type="active site" evidence="9 11">
    <location>
        <position position="719"/>
    </location>
</feature>
<dbReference type="Gene3D" id="3.30.230.10">
    <property type="match status" value="1"/>
</dbReference>
<comment type="induction">
    <text evidence="9">By heat shock.</text>
</comment>
<comment type="subunit">
    <text evidence="9 10">Homohexamer. Organized in a ring with a central cavity.</text>
</comment>
<keyword evidence="6 9" id="KW-0720">Serine protease</keyword>